<dbReference type="EMBL" id="GL450240">
    <property type="protein sequence ID" value="EFN81322.1"/>
    <property type="molecule type" value="Genomic_DNA"/>
</dbReference>
<protein>
    <submittedName>
        <fullName evidence="5">Pyroglutamyl-peptidase 1</fullName>
    </submittedName>
</protein>
<keyword evidence="3" id="KW-0378">Hydrolase</keyword>
<dbReference type="SUPFAM" id="SSF53182">
    <property type="entry name" value="Pyrrolidone carboxyl peptidase (pyroglutamate aminopeptidase)"/>
    <property type="match status" value="1"/>
</dbReference>
<gene>
    <name evidence="5" type="ORF">EAI_14119</name>
</gene>
<evidence type="ECO:0000256" key="4">
    <source>
        <dbReference type="ARBA" id="ARBA00022807"/>
    </source>
</evidence>
<dbReference type="FunCoup" id="E2BSI9">
    <property type="interactions" value="95"/>
</dbReference>
<keyword evidence="4" id="KW-0788">Thiol protease</keyword>
<comment type="similarity">
    <text evidence="1">Belongs to the peptidase C15 family.</text>
</comment>
<organism evidence="6">
    <name type="scientific">Harpegnathos saltator</name>
    <name type="common">Jerdon's jumping ant</name>
    <dbReference type="NCBI Taxonomy" id="610380"/>
    <lineage>
        <taxon>Eukaryota</taxon>
        <taxon>Metazoa</taxon>
        <taxon>Ecdysozoa</taxon>
        <taxon>Arthropoda</taxon>
        <taxon>Hexapoda</taxon>
        <taxon>Insecta</taxon>
        <taxon>Pterygota</taxon>
        <taxon>Neoptera</taxon>
        <taxon>Endopterygota</taxon>
        <taxon>Hymenoptera</taxon>
        <taxon>Apocrita</taxon>
        <taxon>Aculeata</taxon>
        <taxon>Formicoidea</taxon>
        <taxon>Formicidae</taxon>
        <taxon>Ponerinae</taxon>
        <taxon>Ponerini</taxon>
        <taxon>Harpegnathos</taxon>
    </lineage>
</organism>
<dbReference type="Gene3D" id="3.40.630.20">
    <property type="entry name" value="Peptidase C15, pyroglutamyl peptidase I-like"/>
    <property type="match status" value="1"/>
</dbReference>
<dbReference type="AlphaFoldDB" id="E2BSI9"/>
<evidence type="ECO:0000256" key="3">
    <source>
        <dbReference type="ARBA" id="ARBA00022801"/>
    </source>
</evidence>
<dbReference type="Proteomes" id="UP000008237">
    <property type="component" value="Unassembled WGS sequence"/>
</dbReference>
<keyword evidence="2" id="KW-0645">Protease</keyword>
<accession>E2BSI9</accession>
<name>E2BSI9_HARSA</name>
<sequence>MIVVHVGVSHKAECLTIECRAHNNGYQRIDIHAKYPDETDMECKILETGIDTNELCNNINKNSTKSGYKACISCDAGRYLCEYIFYQSLLINPTKTLFVHVPDFNKYTSAQTAKGLYDILCNLLRNSKYR</sequence>
<dbReference type="PANTHER" id="PTHR23402:SF1">
    <property type="entry name" value="PYROGLUTAMYL-PEPTIDASE I"/>
    <property type="match status" value="1"/>
</dbReference>
<evidence type="ECO:0000313" key="5">
    <source>
        <dbReference type="EMBL" id="EFN81322.1"/>
    </source>
</evidence>
<dbReference type="InterPro" id="IPR016125">
    <property type="entry name" value="Peptidase_C15-like"/>
</dbReference>
<dbReference type="InParanoid" id="E2BSI9"/>
<reference evidence="5 6" key="1">
    <citation type="journal article" date="2010" name="Science">
        <title>Genomic comparison of the ants Camponotus floridanus and Harpegnathos saltator.</title>
        <authorList>
            <person name="Bonasio R."/>
            <person name="Zhang G."/>
            <person name="Ye C."/>
            <person name="Mutti N.S."/>
            <person name="Fang X."/>
            <person name="Qin N."/>
            <person name="Donahue G."/>
            <person name="Yang P."/>
            <person name="Li Q."/>
            <person name="Li C."/>
            <person name="Zhang P."/>
            <person name="Huang Z."/>
            <person name="Berger S.L."/>
            <person name="Reinberg D."/>
            <person name="Wang J."/>
            <person name="Liebig J."/>
        </authorList>
    </citation>
    <scope>NUCLEOTIDE SEQUENCE [LARGE SCALE GENOMIC DNA]</scope>
    <source>
        <strain evidence="5 6">R22 G/1</strain>
    </source>
</reference>
<dbReference type="InterPro" id="IPR036440">
    <property type="entry name" value="Peptidase_C15-like_sf"/>
</dbReference>
<dbReference type="PANTHER" id="PTHR23402">
    <property type="entry name" value="PROTEASE FAMILY C15 PYROGLUTAMYL-PEPTIDASE I-RELATED"/>
    <property type="match status" value="1"/>
</dbReference>
<evidence type="ECO:0000256" key="2">
    <source>
        <dbReference type="ARBA" id="ARBA00022670"/>
    </source>
</evidence>
<evidence type="ECO:0000313" key="6">
    <source>
        <dbReference type="Proteomes" id="UP000008237"/>
    </source>
</evidence>
<dbReference type="GO" id="GO:0008234">
    <property type="term" value="F:cysteine-type peptidase activity"/>
    <property type="evidence" value="ECO:0007669"/>
    <property type="project" value="UniProtKB-KW"/>
</dbReference>
<dbReference type="GO" id="GO:0006508">
    <property type="term" value="P:proteolysis"/>
    <property type="evidence" value="ECO:0007669"/>
    <property type="project" value="UniProtKB-KW"/>
</dbReference>
<evidence type="ECO:0000256" key="1">
    <source>
        <dbReference type="ARBA" id="ARBA00006641"/>
    </source>
</evidence>
<keyword evidence="6" id="KW-1185">Reference proteome</keyword>
<proteinExistence type="inferred from homology"/>
<dbReference type="OrthoDB" id="407146at2759"/>
<dbReference type="OMA" id="RIDIHAK"/>